<proteinExistence type="predicted"/>
<sequence>MWLCTKCMLLRAWSKCCRPHQGDIISAPLNGREADSLIQGIPKPLAEVVALFVPRPVGDFLQICLGYFLLHRLL</sequence>
<name>A0A4Y7KCP8_PAPSO</name>
<evidence type="ECO:0000313" key="1">
    <source>
        <dbReference type="EMBL" id="RZC69739.1"/>
    </source>
</evidence>
<dbReference type="Gramene" id="RZC69739">
    <property type="protein sequence ID" value="RZC69739"/>
    <property type="gene ID" value="C5167_032868"/>
</dbReference>
<feature type="non-terminal residue" evidence="1">
    <location>
        <position position="74"/>
    </location>
</feature>
<dbReference type="EMBL" id="CM010721">
    <property type="protein sequence ID" value="RZC69739.1"/>
    <property type="molecule type" value="Genomic_DNA"/>
</dbReference>
<organism evidence="1 2">
    <name type="scientific">Papaver somniferum</name>
    <name type="common">Opium poppy</name>
    <dbReference type="NCBI Taxonomy" id="3469"/>
    <lineage>
        <taxon>Eukaryota</taxon>
        <taxon>Viridiplantae</taxon>
        <taxon>Streptophyta</taxon>
        <taxon>Embryophyta</taxon>
        <taxon>Tracheophyta</taxon>
        <taxon>Spermatophyta</taxon>
        <taxon>Magnoliopsida</taxon>
        <taxon>Ranunculales</taxon>
        <taxon>Papaveraceae</taxon>
        <taxon>Papaveroideae</taxon>
        <taxon>Papaver</taxon>
    </lineage>
</organism>
<reference evidence="1 2" key="1">
    <citation type="journal article" date="2018" name="Science">
        <title>The opium poppy genome and morphinan production.</title>
        <authorList>
            <person name="Guo L."/>
            <person name="Winzer T."/>
            <person name="Yang X."/>
            <person name="Li Y."/>
            <person name="Ning Z."/>
            <person name="He Z."/>
            <person name="Teodor R."/>
            <person name="Lu Y."/>
            <person name="Bowser T.A."/>
            <person name="Graham I.A."/>
            <person name="Ye K."/>
        </authorList>
    </citation>
    <scope>NUCLEOTIDE SEQUENCE [LARGE SCALE GENOMIC DNA]</scope>
    <source>
        <strain evidence="2">cv. HN1</strain>
        <tissue evidence="1">Leaves</tissue>
    </source>
</reference>
<keyword evidence="2" id="KW-1185">Reference proteome</keyword>
<accession>A0A4Y7KCP8</accession>
<gene>
    <name evidence="1" type="ORF">C5167_032868</name>
</gene>
<dbReference type="AlphaFoldDB" id="A0A4Y7KCP8"/>
<protein>
    <submittedName>
        <fullName evidence="1">Uncharacterized protein</fullName>
    </submittedName>
</protein>
<dbReference type="Proteomes" id="UP000316621">
    <property type="component" value="Chromosome 7"/>
</dbReference>
<evidence type="ECO:0000313" key="2">
    <source>
        <dbReference type="Proteomes" id="UP000316621"/>
    </source>
</evidence>